<keyword evidence="2" id="KW-1133">Transmembrane helix</keyword>
<accession>D9QVS2</accession>
<organism evidence="3 4">
    <name type="scientific">Acetohalobium arabaticum (strain ATCC 49924 / DSM 5501 / Z-7288)</name>
    <dbReference type="NCBI Taxonomy" id="574087"/>
    <lineage>
        <taxon>Bacteria</taxon>
        <taxon>Bacillati</taxon>
        <taxon>Bacillota</taxon>
        <taxon>Clostridia</taxon>
        <taxon>Halanaerobiales</taxon>
        <taxon>Halobacteroidaceae</taxon>
        <taxon>Acetohalobium</taxon>
    </lineage>
</organism>
<dbReference type="Proteomes" id="UP000001661">
    <property type="component" value="Chromosome"/>
</dbReference>
<feature type="transmembrane region" description="Helical" evidence="2">
    <location>
        <begin position="197"/>
        <end position="218"/>
    </location>
</feature>
<sequence>MFKVESNKRSLLSIFFSVVVILLLTLVLTLPAYAHRIVSYAYTEGDEVVVEGAYGNGSPVKDCKVVVYDSQENVVYEGRTDSQGIAKFKVPKKSDLKIIMDSGTGHKSESIIEKEELSEIKPENKFHSNKENSSTQKVTQDNNSAKESGVETTGISEDKLRKIIQEEVSEELSGQLSNDIASIKRDLVRLKKKKGPGVVEILGGLGYIMGLMGIGLYFKTKGDEQA</sequence>
<dbReference type="RefSeq" id="WP_013277777.1">
    <property type="nucleotide sequence ID" value="NC_014378.1"/>
</dbReference>
<dbReference type="STRING" id="574087.Acear_0792"/>
<evidence type="ECO:0000256" key="2">
    <source>
        <dbReference type="SAM" id="Phobius"/>
    </source>
</evidence>
<feature type="region of interest" description="Disordered" evidence="1">
    <location>
        <begin position="122"/>
        <end position="153"/>
    </location>
</feature>
<name>D9QVS2_ACEAZ</name>
<keyword evidence="4" id="KW-1185">Reference proteome</keyword>
<proteinExistence type="predicted"/>
<evidence type="ECO:0000313" key="4">
    <source>
        <dbReference type="Proteomes" id="UP000001661"/>
    </source>
</evidence>
<dbReference type="OrthoDB" id="9795418at2"/>
<protein>
    <recommendedName>
        <fullName evidence="5">Nickel transport protein</fullName>
    </recommendedName>
</protein>
<dbReference type="KEGG" id="aar:Acear_0792"/>
<feature type="compositionally biased region" description="Polar residues" evidence="1">
    <location>
        <begin position="131"/>
        <end position="153"/>
    </location>
</feature>
<reference evidence="3 4" key="1">
    <citation type="journal article" date="2010" name="Stand. Genomic Sci.">
        <title>Complete genome sequence of Acetohalobium arabaticum type strain (Z-7288).</title>
        <authorList>
            <person name="Sikorski J."/>
            <person name="Lapidus A."/>
            <person name="Chertkov O."/>
            <person name="Lucas S."/>
            <person name="Copeland A."/>
            <person name="Glavina Del Rio T."/>
            <person name="Nolan M."/>
            <person name="Tice H."/>
            <person name="Cheng J.F."/>
            <person name="Han C."/>
            <person name="Brambilla E."/>
            <person name="Pitluck S."/>
            <person name="Liolios K."/>
            <person name="Ivanova N."/>
            <person name="Mavromatis K."/>
            <person name="Mikhailova N."/>
            <person name="Pati A."/>
            <person name="Bruce D."/>
            <person name="Detter C."/>
            <person name="Tapia R."/>
            <person name="Goodwin L."/>
            <person name="Chen A."/>
            <person name="Palaniappan K."/>
            <person name="Land M."/>
            <person name="Hauser L."/>
            <person name="Chang Y.J."/>
            <person name="Jeffries C.D."/>
            <person name="Rohde M."/>
            <person name="Goker M."/>
            <person name="Spring S."/>
            <person name="Woyke T."/>
            <person name="Bristow J."/>
            <person name="Eisen J.A."/>
            <person name="Markowitz V."/>
            <person name="Hugenholtz P."/>
            <person name="Kyrpides N.C."/>
            <person name="Klenk H.P."/>
        </authorList>
    </citation>
    <scope>NUCLEOTIDE SEQUENCE [LARGE SCALE GENOMIC DNA]</scope>
    <source>
        <strain evidence="4">ATCC 49924 / DSM 5501 / Z-7288</strain>
    </source>
</reference>
<dbReference type="HOGENOM" id="CLU_083845_0_0_9"/>
<dbReference type="eggNOG" id="COG2373">
    <property type="taxonomic scope" value="Bacteria"/>
</dbReference>
<dbReference type="AlphaFoldDB" id="D9QVS2"/>
<evidence type="ECO:0008006" key="5">
    <source>
        <dbReference type="Google" id="ProtNLM"/>
    </source>
</evidence>
<keyword evidence="2" id="KW-0472">Membrane</keyword>
<dbReference type="EMBL" id="CP002105">
    <property type="protein sequence ID" value="ADL12331.1"/>
    <property type="molecule type" value="Genomic_DNA"/>
</dbReference>
<evidence type="ECO:0000313" key="3">
    <source>
        <dbReference type="EMBL" id="ADL12331.1"/>
    </source>
</evidence>
<keyword evidence="2" id="KW-0812">Transmembrane</keyword>
<gene>
    <name evidence="3" type="ordered locus">Acear_0792</name>
</gene>
<evidence type="ECO:0000256" key="1">
    <source>
        <dbReference type="SAM" id="MobiDB-lite"/>
    </source>
</evidence>